<dbReference type="Proteomes" id="UP000301870">
    <property type="component" value="Unplaced"/>
</dbReference>
<dbReference type="PANTHER" id="PTHR31540:SF1">
    <property type="entry name" value="CENTROSOMAL PROTEIN OF 131 KDA"/>
    <property type="match status" value="1"/>
</dbReference>
<protein>
    <submittedName>
        <fullName evidence="4">Centrosomal protein of 131 kDa</fullName>
    </submittedName>
</protein>
<evidence type="ECO:0000256" key="1">
    <source>
        <dbReference type="SAM" id="Coils"/>
    </source>
</evidence>
<dbReference type="GO" id="GO:0005929">
    <property type="term" value="C:cilium"/>
    <property type="evidence" value="ECO:0007669"/>
    <property type="project" value="GOC"/>
</dbReference>
<evidence type="ECO:0000256" key="2">
    <source>
        <dbReference type="SAM" id="MobiDB-lite"/>
    </source>
</evidence>
<feature type="compositionally biased region" description="Polar residues" evidence="2">
    <location>
        <begin position="632"/>
        <end position="644"/>
    </location>
</feature>
<dbReference type="GO" id="GO:0035735">
    <property type="term" value="P:intraciliary transport involved in cilium assembly"/>
    <property type="evidence" value="ECO:0007669"/>
    <property type="project" value="InterPro"/>
</dbReference>
<feature type="coiled-coil region" evidence="1">
    <location>
        <begin position="850"/>
        <end position="920"/>
    </location>
</feature>
<sequence length="1327" mass="153590">MSKENNNLRLMGSPVNLSYRSKKKDDKRNIRNRPRSALQSTVCITPDHPERYKRPFSADTKDRAPSTRNFLKAFSAELLQSYNNSATATTTIKIVAPTTDLLRDTKTIEPHSSRNKEICSNASDYGSEDTFISLGTKIKAKAQLGTKKNVNSKNFVKYRNIAKKNRKSMENAINEDVNPQEYGLEVKIVERAHSPTRHKNIYHGRPLSPSYKTRAYESYFIPLEEAKKDSEFGHGSYAEPSIQSEVEKAIDTYNRRLTISKQQLSLVEEESTQDLESVPSQHMSSLSPEISLEDKIVKGDHGDNLTNRNTYAVDFKGDDYHKITQSLICESRTYTSFFDDFRTNPIDGYKTKLSSTVVHTDSSSKDSGYPDSGPNEDRFYTQNYSLPNTSMLKKSNSHDKVEEQPKSLDSVSTNSNDKEYHKSYLPDRKSQWAEPLNHSRLLYKDFFLKKEGHIALAPQNSPSKTEVHIPGSSEGTDELKSDNTENNLDYPPYLINSTTKAYTSKVIEDYKKELEAINNLHDLTLKDIQTDAISPTPLNIDKMFEDASNFEDKMDTSENSQESILVPQSPVKMKNSADAKRDVSKISTKELIQNYLKVKEGDYGSGSKNLKKPERKINNGASGESSMGFKQEWNNKSPKGVTKNQIPVNIRNQTQKNMFTIRTPMSARIESVQHDKDIDSWMSLSAPSPRIIEIEEIPIGDEPKQIEPVKLEEKIETERPAPPPPDDKCPKTSKELNNQSTVLDIYSMLKEIESYGENPVVEVTNNIIPEPESKKEEDFSPKDNFMEIFEFLEKVEQSANDALSVVTNTTPQSTPKLETLLKLPQTELAQRLVTASLQLEERSCCIALLQESLANHKEQMINKVSNLEKQSNRNISKVKQECENTIKRHQNFIDQLINDKKTLNHRIEQLVDERRALEERWKRSAQALEERYKLELRNQHDKMQAAQQVARQRWVRQKAEKIKELTVKGLEGELREMAERQQKEVSDLKMSHAEQTGRMQAKHAQDLEDLRRVLEEEKEAALVKERHLSSSRLEKQILEIELTYQEQRTRLVSEMRAENERVAAELAAREKMQREELEKWREEQEKEMKEKRMQMELEIMKEREKMEEQMKQKEVEMKQQLEEHKKQLEVEQQLQIKRKTVEISAQHKHERDREIERAIDNMEAEAQAGRRELQDALRRNKEQYEAELKELAETEQATLRRYQDAQARIRQTEDKCAELEVTISQLETRNRVLTEKNTQLETRAEEVRAQCAESWRGKLDALQREIEDMKKTHEEQMHQLYAKVKVAVARKDSAIQALTREAGKYQEKITLLEQKLQQQRKDFLQKK</sequence>
<evidence type="ECO:0000313" key="4">
    <source>
        <dbReference type="RefSeq" id="XP_022834605.1"/>
    </source>
</evidence>
<accession>A0A9J7ETB6</accession>
<feature type="region of interest" description="Disordered" evidence="2">
    <location>
        <begin position="354"/>
        <end position="420"/>
    </location>
</feature>
<feature type="region of interest" description="Disordered" evidence="2">
    <location>
        <begin position="714"/>
        <end position="735"/>
    </location>
</feature>
<keyword evidence="1" id="KW-0175">Coiled coil</keyword>
<dbReference type="GO" id="GO:0034451">
    <property type="term" value="C:centriolar satellite"/>
    <property type="evidence" value="ECO:0007669"/>
    <property type="project" value="TreeGrafter"/>
</dbReference>
<feature type="compositionally biased region" description="Polar residues" evidence="2">
    <location>
        <begin position="380"/>
        <end position="394"/>
    </location>
</feature>
<name>A0A9J7ETB6_SPOLT</name>
<dbReference type="PANTHER" id="PTHR31540">
    <property type="entry name" value="CENTROSOMAL PROTEIN OF 131 KDA"/>
    <property type="match status" value="1"/>
</dbReference>
<dbReference type="GeneID" id="111362253"/>
<feature type="compositionally biased region" description="Basic and acidic residues" evidence="2">
    <location>
        <begin position="396"/>
        <end position="406"/>
    </location>
</feature>
<feature type="compositionally biased region" description="Basic and acidic residues" evidence="2">
    <location>
        <begin position="714"/>
        <end position="734"/>
    </location>
</feature>
<dbReference type="KEGG" id="sliu:111362253"/>
<dbReference type="CTD" id="36010"/>
<evidence type="ECO:0000313" key="3">
    <source>
        <dbReference type="Proteomes" id="UP000301870"/>
    </source>
</evidence>
<keyword evidence="3" id="KW-1185">Reference proteome</keyword>
<gene>
    <name evidence="4" type="primary">LOC111362253</name>
</gene>
<feature type="region of interest" description="Disordered" evidence="2">
    <location>
        <begin position="603"/>
        <end position="644"/>
    </location>
</feature>
<reference evidence="4" key="1">
    <citation type="submission" date="2025-08" db="UniProtKB">
        <authorList>
            <consortium name="RefSeq"/>
        </authorList>
    </citation>
    <scope>IDENTIFICATION</scope>
    <source>
        <strain evidence="4">Ishihara</strain>
        <tissue evidence="4">Whole body</tissue>
    </source>
</reference>
<dbReference type="OrthoDB" id="197735at2759"/>
<feature type="coiled-coil region" evidence="1">
    <location>
        <begin position="1055"/>
        <end position="1322"/>
    </location>
</feature>
<organism evidence="3 4">
    <name type="scientific">Spodoptera litura</name>
    <name type="common">Asian cotton leafworm</name>
    <dbReference type="NCBI Taxonomy" id="69820"/>
    <lineage>
        <taxon>Eukaryota</taxon>
        <taxon>Metazoa</taxon>
        <taxon>Ecdysozoa</taxon>
        <taxon>Arthropoda</taxon>
        <taxon>Hexapoda</taxon>
        <taxon>Insecta</taxon>
        <taxon>Pterygota</taxon>
        <taxon>Neoptera</taxon>
        <taxon>Endopterygota</taxon>
        <taxon>Lepidoptera</taxon>
        <taxon>Glossata</taxon>
        <taxon>Ditrysia</taxon>
        <taxon>Noctuoidea</taxon>
        <taxon>Noctuidae</taxon>
        <taxon>Amphipyrinae</taxon>
        <taxon>Spodoptera</taxon>
    </lineage>
</organism>
<proteinExistence type="predicted"/>
<feature type="region of interest" description="Disordered" evidence="2">
    <location>
        <begin position="460"/>
        <end position="491"/>
    </location>
</feature>
<dbReference type="RefSeq" id="XP_022834605.1">
    <property type="nucleotide sequence ID" value="XM_022978837.1"/>
</dbReference>
<dbReference type="InterPro" id="IPR030465">
    <property type="entry name" value="CEP131"/>
</dbReference>
<feature type="region of interest" description="Disordered" evidence="2">
    <location>
        <begin position="1"/>
        <end position="38"/>
    </location>
</feature>
<dbReference type="GO" id="GO:0010824">
    <property type="term" value="P:regulation of centrosome duplication"/>
    <property type="evidence" value="ECO:0007669"/>
    <property type="project" value="TreeGrafter"/>
</dbReference>